<feature type="region of interest" description="Disordered" evidence="1">
    <location>
        <begin position="261"/>
        <end position="294"/>
    </location>
</feature>
<proteinExistence type="predicted"/>
<accession>A0A920BRE3</accession>
<evidence type="ECO:0000313" key="3">
    <source>
        <dbReference type="Proteomes" id="UP000677082"/>
    </source>
</evidence>
<dbReference type="Proteomes" id="UP000677082">
    <property type="component" value="Unassembled WGS sequence"/>
</dbReference>
<evidence type="ECO:0000313" key="2">
    <source>
        <dbReference type="EMBL" id="GIM98264.1"/>
    </source>
</evidence>
<protein>
    <submittedName>
        <fullName evidence="2">Uncharacterized protein</fullName>
    </submittedName>
</protein>
<feature type="region of interest" description="Disordered" evidence="1">
    <location>
        <begin position="109"/>
        <end position="226"/>
    </location>
</feature>
<dbReference type="AlphaFoldDB" id="A0A920BRE3"/>
<reference evidence="2 3" key="1">
    <citation type="submission" date="2021-03" db="EMBL/GenBank/DDBJ databases">
        <title>Whole genome shotgun sequence of Actinoplanes toevensis NBRC 105298.</title>
        <authorList>
            <person name="Komaki H."/>
            <person name="Tamura T."/>
        </authorList>
    </citation>
    <scope>NUCLEOTIDE SEQUENCE [LARGE SCALE GENOMIC DNA]</scope>
    <source>
        <strain evidence="2 3">NBRC 105298</strain>
    </source>
</reference>
<feature type="compositionally biased region" description="Basic residues" evidence="1">
    <location>
        <begin position="141"/>
        <end position="150"/>
    </location>
</feature>
<feature type="region of interest" description="Disordered" evidence="1">
    <location>
        <begin position="328"/>
        <end position="404"/>
    </location>
</feature>
<dbReference type="EMBL" id="BOQN01000210">
    <property type="protein sequence ID" value="GIM98264.1"/>
    <property type="molecule type" value="Genomic_DNA"/>
</dbReference>
<gene>
    <name evidence="2" type="ORF">Ato02nite_100570</name>
</gene>
<evidence type="ECO:0000256" key="1">
    <source>
        <dbReference type="SAM" id="MobiDB-lite"/>
    </source>
</evidence>
<sequence length="404" mass="44170">MHRLVGSPFKIGELSSGGVYVGLDRVLLRRHGDPHTLRATGEYSFGDRNAGEGCAPLRVRFAPNALFVTPSVTNWMTAGGLALIAGGLATLISFRSLLFGGGESRARRREAIEAPPSRPALAATPAEPEAEVAAEVIAGPRRGRRGRRRALVSADDSRSTPFPAPEPIESSDEDDHGGLASIGLADDDEDGQFDLPEAENEPIPEPPVRGRRGRRSRHPIDEVLFDPGAEVDEVEIAEVAEVPAPRADRYGDRVEGWIRPEHHEPAGEPRPGEYWTPIPVDLTADHEPSAKGYGWPQAVERLPAVPDYEPATGFDLRPVPAEPTEVVPVWPMNDERPGRIRLPRSWSTRNEKPRLPGPEQPAPVDRRRPRPRPRPSISENAEAPPPVDRSTMYVSRHAADPPPR</sequence>
<comment type="caution">
    <text evidence="2">The sequence shown here is derived from an EMBL/GenBank/DDBJ whole genome shotgun (WGS) entry which is preliminary data.</text>
</comment>
<keyword evidence="3" id="KW-1185">Reference proteome</keyword>
<organism evidence="2 3">
    <name type="scientific">Paractinoplanes toevensis</name>
    <dbReference type="NCBI Taxonomy" id="571911"/>
    <lineage>
        <taxon>Bacteria</taxon>
        <taxon>Bacillati</taxon>
        <taxon>Actinomycetota</taxon>
        <taxon>Actinomycetes</taxon>
        <taxon>Micromonosporales</taxon>
        <taxon>Micromonosporaceae</taxon>
        <taxon>Paractinoplanes</taxon>
    </lineage>
</organism>
<name>A0A920BRE3_9ACTN</name>
<feature type="compositionally biased region" description="Low complexity" evidence="1">
    <location>
        <begin position="113"/>
        <end position="140"/>
    </location>
</feature>
<feature type="compositionally biased region" description="Basic and acidic residues" evidence="1">
    <location>
        <begin position="261"/>
        <end position="271"/>
    </location>
</feature>
<feature type="compositionally biased region" description="Acidic residues" evidence="1">
    <location>
        <begin position="185"/>
        <end position="202"/>
    </location>
</feature>